<name>A0ACB9IYF8_9ASTR</name>
<protein>
    <submittedName>
        <fullName evidence="1">Uncharacterized protein</fullName>
    </submittedName>
</protein>
<keyword evidence="2" id="KW-1185">Reference proteome</keyword>
<reference evidence="2" key="1">
    <citation type="journal article" date="2022" name="Mol. Ecol. Resour.">
        <title>The genomes of chicory, endive, great burdock and yacon provide insights into Asteraceae palaeo-polyploidization history and plant inulin production.</title>
        <authorList>
            <person name="Fan W."/>
            <person name="Wang S."/>
            <person name="Wang H."/>
            <person name="Wang A."/>
            <person name="Jiang F."/>
            <person name="Liu H."/>
            <person name="Zhao H."/>
            <person name="Xu D."/>
            <person name="Zhang Y."/>
        </authorList>
    </citation>
    <scope>NUCLEOTIDE SEQUENCE [LARGE SCALE GENOMIC DNA]</scope>
    <source>
        <strain evidence="2">cv. Yunnan</strain>
    </source>
</reference>
<comment type="caution">
    <text evidence="1">The sequence shown here is derived from an EMBL/GenBank/DDBJ whole genome shotgun (WGS) entry which is preliminary data.</text>
</comment>
<evidence type="ECO:0000313" key="1">
    <source>
        <dbReference type="EMBL" id="KAI3813309.1"/>
    </source>
</evidence>
<accession>A0ACB9IYF8</accession>
<evidence type="ECO:0000313" key="2">
    <source>
        <dbReference type="Proteomes" id="UP001056120"/>
    </source>
</evidence>
<sequence length="66" mass="7452">MNDAKENGDERAKGMKESCQVKDNHHVSRISAAADKRMPVKMVAEMRAIEREWTAGIGPRGTVRLW</sequence>
<dbReference type="Proteomes" id="UP001056120">
    <property type="component" value="Linkage Group LG06"/>
</dbReference>
<organism evidence="1 2">
    <name type="scientific">Smallanthus sonchifolius</name>
    <dbReference type="NCBI Taxonomy" id="185202"/>
    <lineage>
        <taxon>Eukaryota</taxon>
        <taxon>Viridiplantae</taxon>
        <taxon>Streptophyta</taxon>
        <taxon>Embryophyta</taxon>
        <taxon>Tracheophyta</taxon>
        <taxon>Spermatophyta</taxon>
        <taxon>Magnoliopsida</taxon>
        <taxon>eudicotyledons</taxon>
        <taxon>Gunneridae</taxon>
        <taxon>Pentapetalae</taxon>
        <taxon>asterids</taxon>
        <taxon>campanulids</taxon>
        <taxon>Asterales</taxon>
        <taxon>Asteraceae</taxon>
        <taxon>Asteroideae</taxon>
        <taxon>Heliantheae alliance</taxon>
        <taxon>Millerieae</taxon>
        <taxon>Smallanthus</taxon>
    </lineage>
</organism>
<proteinExistence type="predicted"/>
<gene>
    <name evidence="1" type="ORF">L1987_18029</name>
</gene>
<dbReference type="EMBL" id="CM042023">
    <property type="protein sequence ID" value="KAI3813309.1"/>
    <property type="molecule type" value="Genomic_DNA"/>
</dbReference>
<reference evidence="1 2" key="2">
    <citation type="journal article" date="2022" name="Mol. Ecol. Resour.">
        <title>The genomes of chicory, endive, great burdock and yacon provide insights into Asteraceae paleo-polyploidization history and plant inulin production.</title>
        <authorList>
            <person name="Fan W."/>
            <person name="Wang S."/>
            <person name="Wang H."/>
            <person name="Wang A."/>
            <person name="Jiang F."/>
            <person name="Liu H."/>
            <person name="Zhao H."/>
            <person name="Xu D."/>
            <person name="Zhang Y."/>
        </authorList>
    </citation>
    <scope>NUCLEOTIDE SEQUENCE [LARGE SCALE GENOMIC DNA]</scope>
    <source>
        <strain evidence="2">cv. Yunnan</strain>
        <tissue evidence="1">Leaves</tissue>
    </source>
</reference>